<dbReference type="RefSeq" id="XP_033584796.1">
    <property type="nucleotide sequence ID" value="XM_033724785.1"/>
</dbReference>
<organism evidence="1">
    <name type="scientific">Mytilinidion resinicola</name>
    <dbReference type="NCBI Taxonomy" id="574789"/>
    <lineage>
        <taxon>Eukaryota</taxon>
        <taxon>Fungi</taxon>
        <taxon>Dikarya</taxon>
        <taxon>Ascomycota</taxon>
        <taxon>Pezizomycotina</taxon>
        <taxon>Dothideomycetes</taxon>
        <taxon>Pleosporomycetidae</taxon>
        <taxon>Mytilinidiales</taxon>
        <taxon>Mytilinidiaceae</taxon>
        <taxon>Mytilinidion</taxon>
    </lineage>
</organism>
<reference evidence="1 3" key="1">
    <citation type="journal article" date="2020" name="Stud. Mycol.">
        <title>101 Dothideomycetes genomes: a test case for predicting lifestyles and emergence of pathogens.</title>
        <authorList>
            <person name="Haridas S."/>
            <person name="Albert R."/>
            <person name="Binder M."/>
            <person name="Bloem J."/>
            <person name="Labutti K."/>
            <person name="Salamov A."/>
            <person name="Andreopoulos B."/>
            <person name="Baker S."/>
            <person name="Barry K."/>
            <person name="Bills G."/>
            <person name="Bluhm B."/>
            <person name="Cannon C."/>
            <person name="Castanera R."/>
            <person name="Culley D."/>
            <person name="Daum C."/>
            <person name="Ezra D."/>
            <person name="Gonzalez J."/>
            <person name="Henrissat B."/>
            <person name="Kuo A."/>
            <person name="Liang C."/>
            <person name="Lipzen A."/>
            <person name="Lutzoni F."/>
            <person name="Magnuson J."/>
            <person name="Mondo S."/>
            <person name="Nolan M."/>
            <person name="Ohm R."/>
            <person name="Pangilinan J."/>
            <person name="Park H.-J."/>
            <person name="Ramirez L."/>
            <person name="Alfaro M."/>
            <person name="Sun H."/>
            <person name="Tritt A."/>
            <person name="Yoshinaga Y."/>
            <person name="Zwiers L.-H."/>
            <person name="Turgeon B."/>
            <person name="Goodwin S."/>
            <person name="Spatafora J."/>
            <person name="Crous P."/>
            <person name="Grigoriev I."/>
        </authorList>
    </citation>
    <scope>NUCLEOTIDE SEQUENCE</scope>
    <source>
        <strain evidence="1 3">CBS 304.34</strain>
    </source>
</reference>
<dbReference type="OrthoDB" id="3680201at2759"/>
<evidence type="ECO:0000313" key="3">
    <source>
        <dbReference type="RefSeq" id="XP_033584796.1"/>
    </source>
</evidence>
<gene>
    <name evidence="1 3" type="ORF">BDZ99DRAFT_514047</name>
</gene>
<reference evidence="3" key="3">
    <citation type="submission" date="2025-04" db="UniProtKB">
        <authorList>
            <consortium name="RefSeq"/>
        </authorList>
    </citation>
    <scope>IDENTIFICATION</scope>
    <source>
        <strain evidence="3">CBS 304.34</strain>
    </source>
</reference>
<accession>A0A6A6Z9M9</accession>
<evidence type="ECO:0008006" key="4">
    <source>
        <dbReference type="Google" id="ProtNLM"/>
    </source>
</evidence>
<protein>
    <recommendedName>
        <fullName evidence="4">F-box domain-containing protein</fullName>
    </recommendedName>
</protein>
<sequence>MAPKPPLGRGLIDFLAEPNVHWPIFESITSQLDVCDFIKLRRVSKSLSNVYETVQKSQWNINEALTKSVKDPPALRSKLGQASGVISGQFALKFLDRHVVGDRLDVFVHGRMEGMANVEFMAWAIEREGYAVTRSYSHDEERSKGTVEDKQYKTDVYQRPGSNSPSIYLQHTRETPIVNLLSTGCQGTIALSNFITPNKVYAPFAKETFYEHRAYLHGPLKDDFGEYLKAVAKTGRRILGIRWKDQHKSPHKMRKLTDGHMWSMALDSTNVAAPVTPSFVTDATTFKF</sequence>
<keyword evidence="2" id="KW-1185">Reference proteome</keyword>
<evidence type="ECO:0000313" key="2">
    <source>
        <dbReference type="Proteomes" id="UP000504636"/>
    </source>
</evidence>
<proteinExistence type="predicted"/>
<dbReference type="AlphaFoldDB" id="A0A6A6Z9M9"/>
<evidence type="ECO:0000313" key="1">
    <source>
        <dbReference type="EMBL" id="KAF2817832.1"/>
    </source>
</evidence>
<reference evidence="3" key="2">
    <citation type="submission" date="2020-04" db="EMBL/GenBank/DDBJ databases">
        <authorList>
            <consortium name="NCBI Genome Project"/>
        </authorList>
    </citation>
    <scope>NUCLEOTIDE SEQUENCE</scope>
    <source>
        <strain evidence="3">CBS 304.34</strain>
    </source>
</reference>
<dbReference type="GeneID" id="54465678"/>
<name>A0A6A6Z9M9_9PEZI</name>
<dbReference type="EMBL" id="MU003692">
    <property type="protein sequence ID" value="KAF2817832.1"/>
    <property type="molecule type" value="Genomic_DNA"/>
</dbReference>
<dbReference type="Proteomes" id="UP000504636">
    <property type="component" value="Unplaced"/>
</dbReference>